<evidence type="ECO:0000313" key="3">
    <source>
        <dbReference type="Proteomes" id="UP000029737"/>
    </source>
</evidence>
<protein>
    <recommendedName>
        <fullName evidence="5">Abi-like protein</fullName>
    </recommendedName>
</protein>
<evidence type="ECO:0000313" key="1">
    <source>
        <dbReference type="EMBL" id="ASU77186.1"/>
    </source>
</evidence>
<dbReference type="Proteomes" id="UP000215043">
    <property type="component" value="Chromosome"/>
</dbReference>
<evidence type="ECO:0000313" key="2">
    <source>
        <dbReference type="EMBL" id="KGI83122.1"/>
    </source>
</evidence>
<dbReference type="HOGENOM" id="CLU_067089_1_0_11"/>
<reference evidence="2 3" key="1">
    <citation type="journal article" date="2014" name="PLoS ONE">
        <title>Identification and Characterization of a New Erythromycin Biosynthetic Gene Cluster in Actinopolyspora erythraea YIM90600, a Novel Erythronolide-Producing Halophilic Actinomycete Isolated from Salt Field.</title>
        <authorList>
            <person name="Chen D."/>
            <person name="Feng J."/>
            <person name="Huang L."/>
            <person name="Zhang Q."/>
            <person name="Wu J."/>
            <person name="Zhu X."/>
            <person name="Duan Y."/>
            <person name="Xu Z."/>
        </authorList>
    </citation>
    <scope>NUCLEOTIDE SEQUENCE [LARGE SCALE GENOMIC DNA]</scope>
    <source>
        <strain evidence="2 3">YIM90600</strain>
    </source>
</reference>
<sequence length="228" mass="25869">MRSQDNPDPAEAAKDALFSLFGSPRMWGYSHACGGDPVAALELYRWNTRISGAFWETLSHLEIALRNVLAERLAARHAAAGRAGSWLDDPSRELDQRARRDIASARQRVRVKGKTASEGQVLSELSFGFWRFLLARRYATTLWPDLARGFPRAPGRDRAIIEQPVTRLHEFRNRLAHHERIWNQPLKERYDDITDLLGFVGDDLHDWVAAGCRVASVLATCPIERPFP</sequence>
<name>A0A099DBI9_9ACTN</name>
<dbReference type="AlphaFoldDB" id="A0A099DBI9"/>
<dbReference type="KEGG" id="aey:CDG81_01355"/>
<organism evidence="1 4">
    <name type="scientific">Actinopolyspora erythraea</name>
    <dbReference type="NCBI Taxonomy" id="414996"/>
    <lineage>
        <taxon>Bacteria</taxon>
        <taxon>Bacillati</taxon>
        <taxon>Actinomycetota</taxon>
        <taxon>Actinomycetes</taxon>
        <taxon>Actinopolysporales</taxon>
        <taxon>Actinopolysporaceae</taxon>
        <taxon>Actinopolyspora</taxon>
    </lineage>
</organism>
<dbReference type="Proteomes" id="UP000029737">
    <property type="component" value="Unassembled WGS sequence"/>
</dbReference>
<evidence type="ECO:0008006" key="5">
    <source>
        <dbReference type="Google" id="ProtNLM"/>
    </source>
</evidence>
<dbReference type="eggNOG" id="ENOG5032VE4">
    <property type="taxonomic scope" value="Bacteria"/>
</dbReference>
<proteinExistence type="predicted"/>
<keyword evidence="3" id="KW-1185">Reference proteome</keyword>
<dbReference type="EMBL" id="JPMV01000001">
    <property type="protein sequence ID" value="KGI83122.1"/>
    <property type="molecule type" value="Genomic_DNA"/>
</dbReference>
<dbReference type="EMBL" id="CP022752">
    <property type="protein sequence ID" value="ASU77186.1"/>
    <property type="molecule type" value="Genomic_DNA"/>
</dbReference>
<gene>
    <name evidence="1" type="ORF">CDG81_01355</name>
    <name evidence="2" type="ORF">IL38_00320</name>
</gene>
<reference evidence="1 4" key="2">
    <citation type="submission" date="2017-08" db="EMBL/GenBank/DDBJ databases">
        <title>The complete genome sequence of moderately halophilic actinomycete Actinopolyspora erythraea YIM 90600, the producer of novel erythromycin, novel actinopolysporins A-C and tubercidin.</title>
        <authorList>
            <person name="Yin M."/>
            <person name="Tang S."/>
        </authorList>
    </citation>
    <scope>NUCLEOTIDE SEQUENCE [LARGE SCALE GENOMIC DNA]</scope>
    <source>
        <strain evidence="1 4">YIM 90600</strain>
    </source>
</reference>
<evidence type="ECO:0000313" key="4">
    <source>
        <dbReference type="Proteomes" id="UP000215043"/>
    </source>
</evidence>
<accession>A0A099DBI9</accession>
<dbReference type="RefSeq" id="WP_043569328.1">
    <property type="nucleotide sequence ID" value="NZ_CP022752.1"/>
</dbReference>